<evidence type="ECO:0000313" key="3">
    <source>
        <dbReference type="Proteomes" id="UP000676996"/>
    </source>
</evidence>
<reference evidence="2" key="1">
    <citation type="submission" date="2021-04" db="EMBL/GenBank/DDBJ databases">
        <title>Ouciella asimina sp. nov., isolated from the surface seawater in the hydrothermal field of Okinawa Trough.</title>
        <authorList>
            <person name="Shuang W."/>
        </authorList>
    </citation>
    <scope>NUCLEOTIDE SEQUENCE</scope>
    <source>
        <strain evidence="2">LXI357</strain>
    </source>
</reference>
<protein>
    <submittedName>
        <fullName evidence="2">VOC family protein</fullName>
    </submittedName>
</protein>
<proteinExistence type="predicted"/>
<dbReference type="InterPro" id="IPR037523">
    <property type="entry name" value="VOC_core"/>
</dbReference>
<dbReference type="Gene3D" id="3.10.180.10">
    <property type="entry name" value="2,3-Dihydroxybiphenyl 1,2-Dioxygenase, domain 1"/>
    <property type="match status" value="1"/>
</dbReference>
<dbReference type="EMBL" id="JAGRQC010000004">
    <property type="protein sequence ID" value="MBR0553429.1"/>
    <property type="molecule type" value="Genomic_DNA"/>
</dbReference>
<dbReference type="RefSeq" id="WP_284054693.1">
    <property type="nucleotide sequence ID" value="NZ_JAGRQC010000004.1"/>
</dbReference>
<dbReference type="PANTHER" id="PTHR33993">
    <property type="entry name" value="GLYOXALASE-RELATED"/>
    <property type="match status" value="1"/>
</dbReference>
<dbReference type="InterPro" id="IPR041581">
    <property type="entry name" value="Glyoxalase_6"/>
</dbReference>
<evidence type="ECO:0000313" key="2">
    <source>
        <dbReference type="EMBL" id="MBR0553429.1"/>
    </source>
</evidence>
<comment type="caution">
    <text evidence="2">The sequence shown here is derived from an EMBL/GenBank/DDBJ whole genome shotgun (WGS) entry which is preliminary data.</text>
</comment>
<dbReference type="InterPro" id="IPR029068">
    <property type="entry name" value="Glyas_Bleomycin-R_OHBP_Dase"/>
</dbReference>
<dbReference type="PROSITE" id="PS51819">
    <property type="entry name" value="VOC"/>
    <property type="match status" value="1"/>
</dbReference>
<keyword evidence="3" id="KW-1185">Reference proteome</keyword>
<evidence type="ECO:0000259" key="1">
    <source>
        <dbReference type="PROSITE" id="PS51819"/>
    </source>
</evidence>
<feature type="domain" description="VOC" evidence="1">
    <location>
        <begin position="5"/>
        <end position="124"/>
    </location>
</feature>
<name>A0A8T4IM88_9SPHN</name>
<sequence length="131" mass="14317">MGVVGIGGIFFRSKDPEGLSSWYSEHLDVGAGCTAEDAGEPEEWFWKTQGGPVVFAPFKADTDYFPADKAFMLNLRVRDLDGLLEKLAAEGIAIETRAEWDSPETGQFARIHDPEGNAIELWEPPAGNDDG</sequence>
<dbReference type="Proteomes" id="UP000676996">
    <property type="component" value="Unassembled WGS sequence"/>
</dbReference>
<dbReference type="Pfam" id="PF18029">
    <property type="entry name" value="Glyoxalase_6"/>
    <property type="match status" value="1"/>
</dbReference>
<dbReference type="InterPro" id="IPR052164">
    <property type="entry name" value="Anthracycline_SecMetBiosynth"/>
</dbReference>
<accession>A0A8T4IM88</accession>
<dbReference type="SUPFAM" id="SSF54593">
    <property type="entry name" value="Glyoxalase/Bleomycin resistance protein/Dihydroxybiphenyl dioxygenase"/>
    <property type="match status" value="1"/>
</dbReference>
<gene>
    <name evidence="2" type="ORF">J7S20_13040</name>
</gene>
<dbReference type="AlphaFoldDB" id="A0A8T4IM88"/>
<dbReference type="PANTHER" id="PTHR33993:SF5">
    <property type="entry name" value="GLYOXALASE"/>
    <property type="match status" value="1"/>
</dbReference>
<organism evidence="2 3">
    <name type="scientific">Stakelama marina</name>
    <dbReference type="NCBI Taxonomy" id="2826939"/>
    <lineage>
        <taxon>Bacteria</taxon>
        <taxon>Pseudomonadati</taxon>
        <taxon>Pseudomonadota</taxon>
        <taxon>Alphaproteobacteria</taxon>
        <taxon>Sphingomonadales</taxon>
        <taxon>Sphingomonadaceae</taxon>
        <taxon>Stakelama</taxon>
    </lineage>
</organism>